<proteinExistence type="predicted"/>
<dbReference type="EMBL" id="JSZA02000033">
    <property type="protein sequence ID" value="TGO03204.1"/>
    <property type="molecule type" value="Genomic_DNA"/>
</dbReference>
<evidence type="ECO:0000256" key="1">
    <source>
        <dbReference type="SAM" id="SignalP"/>
    </source>
</evidence>
<keyword evidence="3" id="KW-1185">Reference proteome</keyword>
<dbReference type="AlphaFoldDB" id="A0A4E0RT18"/>
<keyword evidence="1" id="KW-0732">Signal</keyword>
<evidence type="ECO:0008006" key="4">
    <source>
        <dbReference type="Google" id="ProtNLM"/>
    </source>
</evidence>
<protein>
    <recommendedName>
        <fullName evidence="4">Secreted protein</fullName>
    </recommendedName>
</protein>
<feature type="chain" id="PRO_5020025207" description="Secreted protein" evidence="1">
    <location>
        <begin position="29"/>
        <end position="100"/>
    </location>
</feature>
<comment type="caution">
    <text evidence="2">The sequence shown here is derived from an EMBL/GenBank/DDBJ whole genome shotgun (WGS) entry which is preliminary data.</text>
</comment>
<evidence type="ECO:0000313" key="3">
    <source>
        <dbReference type="Proteomes" id="UP000030428"/>
    </source>
</evidence>
<gene>
    <name evidence="2" type="ORF">PN36_10880</name>
</gene>
<sequence length="100" mass="10723">MGILQIMKKTILAAVVAATLSISSVSFAGDIEKAERYSASLEQNVVEMDVSAVEMGQEIVALSELELGEKGLGSNAEIDELGWFAIWSGKHQCVFCWGAD</sequence>
<evidence type="ECO:0000313" key="2">
    <source>
        <dbReference type="EMBL" id="TGO03204.1"/>
    </source>
</evidence>
<feature type="signal peptide" evidence="1">
    <location>
        <begin position="1"/>
        <end position="28"/>
    </location>
</feature>
<organism evidence="2 3">
    <name type="scientific">Candidatus Thiomargarita nelsonii</name>
    <dbReference type="NCBI Taxonomy" id="1003181"/>
    <lineage>
        <taxon>Bacteria</taxon>
        <taxon>Pseudomonadati</taxon>
        <taxon>Pseudomonadota</taxon>
        <taxon>Gammaproteobacteria</taxon>
        <taxon>Thiotrichales</taxon>
        <taxon>Thiotrichaceae</taxon>
        <taxon>Thiomargarita</taxon>
    </lineage>
</organism>
<accession>A0A4E0RT18</accession>
<name>A0A4E0RT18_9GAMM</name>
<dbReference type="Proteomes" id="UP000030428">
    <property type="component" value="Unassembled WGS sequence"/>
</dbReference>
<reference evidence="2 3" key="1">
    <citation type="journal article" date="2016" name="Front. Microbiol.">
        <title>Single-Cell (Meta-)Genomics of a Dimorphic Candidatus Thiomargarita nelsonii Reveals Genomic Plasticity.</title>
        <authorList>
            <person name="Flood B.E."/>
            <person name="Fliss P."/>
            <person name="Jones D.S."/>
            <person name="Dick G.J."/>
            <person name="Jain S."/>
            <person name="Kaster A.K."/>
            <person name="Winkel M."/>
            <person name="Mussmann M."/>
            <person name="Bailey J."/>
        </authorList>
    </citation>
    <scope>NUCLEOTIDE SEQUENCE [LARGE SCALE GENOMIC DNA]</scope>
    <source>
        <strain evidence="2">Hydrate Ridge</strain>
    </source>
</reference>